<sequence>MMSYSSLSCAREGNPVRILSAKPEWHITQARFLRSLCIEKQGKKKRTCSIYSPSPSTFGYHRRSNEGDECFGSDRPDSFLLRQRYLRSYKLTREEGTGKCVSDKIKKWFEQKKKKTKGKSNKYPSGFGTCFNFQFCFVA</sequence>
<protein>
    <submittedName>
        <fullName evidence="1">Uncharacterized protein</fullName>
    </submittedName>
</protein>
<gene>
    <name evidence="1" type="ORF">MANES_12G102500v8</name>
</gene>
<keyword evidence="2" id="KW-1185">Reference proteome</keyword>
<evidence type="ECO:0000313" key="1">
    <source>
        <dbReference type="EMBL" id="OAY35449.1"/>
    </source>
</evidence>
<evidence type="ECO:0000313" key="2">
    <source>
        <dbReference type="Proteomes" id="UP000091857"/>
    </source>
</evidence>
<comment type="caution">
    <text evidence="1">The sequence shown here is derived from an EMBL/GenBank/DDBJ whole genome shotgun (WGS) entry which is preliminary data.</text>
</comment>
<name>A0A2C9UWD2_MANES</name>
<reference evidence="2" key="1">
    <citation type="journal article" date="2016" name="Nat. Biotechnol.">
        <title>Sequencing wild and cultivated cassava and related species reveals extensive interspecific hybridization and genetic diversity.</title>
        <authorList>
            <person name="Bredeson J.V."/>
            <person name="Lyons J.B."/>
            <person name="Prochnik S.E."/>
            <person name="Wu G.A."/>
            <person name="Ha C.M."/>
            <person name="Edsinger-Gonzales E."/>
            <person name="Grimwood J."/>
            <person name="Schmutz J."/>
            <person name="Rabbi I.Y."/>
            <person name="Egesi C."/>
            <person name="Nauluvula P."/>
            <person name="Lebot V."/>
            <person name="Ndunguru J."/>
            <person name="Mkamilo G."/>
            <person name="Bart R.S."/>
            <person name="Setter T.L."/>
            <person name="Gleadow R.M."/>
            <person name="Kulakow P."/>
            <person name="Ferguson M.E."/>
            <person name="Rounsley S."/>
            <person name="Rokhsar D.S."/>
        </authorList>
    </citation>
    <scope>NUCLEOTIDE SEQUENCE [LARGE SCALE GENOMIC DNA]</scope>
    <source>
        <strain evidence="2">cv. AM560-2</strain>
    </source>
</reference>
<dbReference type="Proteomes" id="UP000091857">
    <property type="component" value="Chromosome 12"/>
</dbReference>
<dbReference type="EMBL" id="CM004398">
    <property type="protein sequence ID" value="OAY35449.1"/>
    <property type="molecule type" value="Genomic_DNA"/>
</dbReference>
<organism evidence="1 2">
    <name type="scientific">Manihot esculenta</name>
    <name type="common">Cassava</name>
    <name type="synonym">Jatropha manihot</name>
    <dbReference type="NCBI Taxonomy" id="3983"/>
    <lineage>
        <taxon>Eukaryota</taxon>
        <taxon>Viridiplantae</taxon>
        <taxon>Streptophyta</taxon>
        <taxon>Embryophyta</taxon>
        <taxon>Tracheophyta</taxon>
        <taxon>Spermatophyta</taxon>
        <taxon>Magnoliopsida</taxon>
        <taxon>eudicotyledons</taxon>
        <taxon>Gunneridae</taxon>
        <taxon>Pentapetalae</taxon>
        <taxon>rosids</taxon>
        <taxon>fabids</taxon>
        <taxon>Malpighiales</taxon>
        <taxon>Euphorbiaceae</taxon>
        <taxon>Crotonoideae</taxon>
        <taxon>Manihoteae</taxon>
        <taxon>Manihot</taxon>
    </lineage>
</organism>
<dbReference type="Gramene" id="Manes.12G102500.1.v8.1">
    <property type="protein sequence ID" value="Manes.12G102500.1.v8.1.CDS.1"/>
    <property type="gene ID" value="Manes.12G102500.v8.1"/>
</dbReference>
<accession>A0A2C9UWD2</accession>
<dbReference type="AlphaFoldDB" id="A0A2C9UWD2"/>
<proteinExistence type="predicted"/>